<dbReference type="OMA" id="FTHAQFL"/>
<keyword evidence="3 6" id="KW-0812">Transmembrane</keyword>
<evidence type="ECO:0000256" key="5">
    <source>
        <dbReference type="ARBA" id="ARBA00023136"/>
    </source>
</evidence>
<evidence type="ECO:0000256" key="3">
    <source>
        <dbReference type="ARBA" id="ARBA00022692"/>
    </source>
</evidence>
<dbReference type="InterPro" id="IPR017452">
    <property type="entry name" value="GPCR_Rhodpsn_7TM"/>
</dbReference>
<feature type="transmembrane region" description="Helical" evidence="6">
    <location>
        <begin position="187"/>
        <end position="207"/>
    </location>
</feature>
<dbReference type="GO" id="GO:0004930">
    <property type="term" value="F:G protein-coupled receptor activity"/>
    <property type="evidence" value="ECO:0007669"/>
    <property type="project" value="InterPro"/>
</dbReference>
<dbReference type="PROSITE" id="PS50262">
    <property type="entry name" value="G_PROTEIN_RECEP_F1_2"/>
    <property type="match status" value="1"/>
</dbReference>
<organism evidence="8 9">
    <name type="scientific">Folsomia candida</name>
    <name type="common">Springtail</name>
    <dbReference type="NCBI Taxonomy" id="158441"/>
    <lineage>
        <taxon>Eukaryota</taxon>
        <taxon>Metazoa</taxon>
        <taxon>Ecdysozoa</taxon>
        <taxon>Arthropoda</taxon>
        <taxon>Hexapoda</taxon>
        <taxon>Collembola</taxon>
        <taxon>Entomobryomorpha</taxon>
        <taxon>Isotomoidea</taxon>
        <taxon>Isotomidae</taxon>
        <taxon>Proisotominae</taxon>
        <taxon>Folsomia</taxon>
    </lineage>
</organism>
<dbReference type="OrthoDB" id="10011262at2759"/>
<comment type="subcellular location">
    <subcellularLocation>
        <location evidence="1">Membrane</location>
    </subcellularLocation>
</comment>
<gene>
    <name evidence="8" type="ORF">Fcan01_08147</name>
</gene>
<feature type="transmembrane region" description="Helical" evidence="6">
    <location>
        <begin position="61"/>
        <end position="87"/>
    </location>
</feature>
<comment type="caution">
    <text evidence="8">The sequence shown here is derived from an EMBL/GenBank/DDBJ whole genome shotgun (WGS) entry which is preliminary data.</text>
</comment>
<keyword evidence="5 6" id="KW-0472">Membrane</keyword>
<feature type="transmembrane region" description="Helical" evidence="6">
    <location>
        <begin position="288"/>
        <end position="314"/>
    </location>
</feature>
<keyword evidence="8" id="KW-0675">Receptor</keyword>
<feature type="domain" description="G-protein coupled receptors family 1 profile" evidence="7">
    <location>
        <begin position="78"/>
        <end position="346"/>
    </location>
</feature>
<name>A0A226EIT5_FOLCA</name>
<evidence type="ECO:0000256" key="4">
    <source>
        <dbReference type="ARBA" id="ARBA00022989"/>
    </source>
</evidence>
<proteinExistence type="inferred from homology"/>
<feature type="transmembrane region" description="Helical" evidence="6">
    <location>
        <begin position="326"/>
        <end position="349"/>
    </location>
</feature>
<protein>
    <submittedName>
        <fullName evidence="8">FMRFamide receptor</fullName>
    </submittedName>
</protein>
<sequence>MNAIDDDHALTVRNISLDSESQFSIFYLQYNLYSFDKWTNGTSLENSTQFTVTNTDHLVKFLLQGVGLSLITGLGTIGNVCSIIVLLNRRMRSSISCFLVGLAICDIMILAVSFITLGLPTLLSFEPRYPGLTSVYLIIGYTVPFTYGLSTTGLTGSVYFTVAITVERYLVVCHPLISRRICTWKRACQASAAIFVISILYNLPRWFHFVCDTMYDDNGNSIGCLLKATNWRKNQTYHYYYVFLAYGIVHYYIPACVLIVCNLLIYLKIREANKNRRSLSISDADNSLTYMLFIVVAVFIACNLMVGVGVIYKLVTWDKPLTPSPIGGAVGIFLLVLNSSLNFIIYCIYGERFREVFVDLTAQLWRRLTRSRQRSDSDFSFGSKSSVAKTSKNVNITSIQTICHNV</sequence>
<dbReference type="PANTHER" id="PTHR46641:SF2">
    <property type="entry name" value="FMRFAMIDE RECEPTOR"/>
    <property type="match status" value="1"/>
</dbReference>
<evidence type="ECO:0000313" key="9">
    <source>
        <dbReference type="Proteomes" id="UP000198287"/>
    </source>
</evidence>
<dbReference type="CDD" id="cd14978">
    <property type="entry name" value="7tmA_FMRFamide_R-like"/>
    <property type="match status" value="1"/>
</dbReference>
<accession>A0A226EIT5</accession>
<feature type="transmembrane region" description="Helical" evidence="6">
    <location>
        <begin position="99"/>
        <end position="125"/>
    </location>
</feature>
<dbReference type="AlphaFoldDB" id="A0A226EIT5"/>
<evidence type="ECO:0000259" key="7">
    <source>
        <dbReference type="PROSITE" id="PS50262"/>
    </source>
</evidence>
<dbReference type="EMBL" id="LNIX01000003">
    <property type="protein sequence ID" value="OXA57595.1"/>
    <property type="molecule type" value="Genomic_DNA"/>
</dbReference>
<dbReference type="SUPFAM" id="SSF81321">
    <property type="entry name" value="Family A G protein-coupled receptor-like"/>
    <property type="match status" value="1"/>
</dbReference>
<dbReference type="Pfam" id="PF00001">
    <property type="entry name" value="7tm_1"/>
    <property type="match status" value="1"/>
</dbReference>
<dbReference type="PANTHER" id="PTHR46641">
    <property type="entry name" value="FMRFAMIDE RECEPTOR-RELATED"/>
    <property type="match status" value="1"/>
</dbReference>
<comment type="similarity">
    <text evidence="2">Belongs to the G-protein coupled receptor 1 family.</text>
</comment>
<keyword evidence="9" id="KW-1185">Reference proteome</keyword>
<evidence type="ECO:0000256" key="1">
    <source>
        <dbReference type="ARBA" id="ARBA00004370"/>
    </source>
</evidence>
<dbReference type="PRINTS" id="PR00237">
    <property type="entry name" value="GPCRRHODOPSN"/>
</dbReference>
<reference evidence="8 9" key="1">
    <citation type="submission" date="2015-12" db="EMBL/GenBank/DDBJ databases">
        <title>The genome of Folsomia candida.</title>
        <authorList>
            <person name="Faddeeva A."/>
            <person name="Derks M.F."/>
            <person name="Anvar Y."/>
            <person name="Smit S."/>
            <person name="Van Straalen N."/>
            <person name="Roelofs D."/>
        </authorList>
    </citation>
    <scope>NUCLEOTIDE SEQUENCE [LARGE SCALE GENOMIC DNA]</scope>
    <source>
        <strain evidence="8 9">VU population</strain>
        <tissue evidence="8">Whole body</tissue>
    </source>
</reference>
<dbReference type="Proteomes" id="UP000198287">
    <property type="component" value="Unassembled WGS sequence"/>
</dbReference>
<feature type="transmembrane region" description="Helical" evidence="6">
    <location>
        <begin position="239"/>
        <end position="267"/>
    </location>
</feature>
<evidence type="ECO:0000256" key="6">
    <source>
        <dbReference type="SAM" id="Phobius"/>
    </source>
</evidence>
<feature type="transmembrane region" description="Helical" evidence="6">
    <location>
        <begin position="145"/>
        <end position="166"/>
    </location>
</feature>
<evidence type="ECO:0000313" key="8">
    <source>
        <dbReference type="EMBL" id="OXA57595.1"/>
    </source>
</evidence>
<dbReference type="InterPro" id="IPR052954">
    <property type="entry name" value="GPCR-Ligand_Int"/>
</dbReference>
<keyword evidence="4 6" id="KW-1133">Transmembrane helix</keyword>
<dbReference type="GO" id="GO:0016020">
    <property type="term" value="C:membrane"/>
    <property type="evidence" value="ECO:0007669"/>
    <property type="project" value="UniProtKB-SubCell"/>
</dbReference>
<evidence type="ECO:0000256" key="2">
    <source>
        <dbReference type="ARBA" id="ARBA00010663"/>
    </source>
</evidence>
<dbReference type="InterPro" id="IPR000276">
    <property type="entry name" value="GPCR_Rhodpsn"/>
</dbReference>
<dbReference type="Gene3D" id="1.20.1070.10">
    <property type="entry name" value="Rhodopsin 7-helix transmembrane proteins"/>
    <property type="match status" value="1"/>
</dbReference>